<evidence type="ECO:0000313" key="3">
    <source>
        <dbReference type="Proteomes" id="UP000575898"/>
    </source>
</evidence>
<keyword evidence="3" id="KW-1185">Reference proteome</keyword>
<dbReference type="Gene3D" id="1.20.1270.180">
    <property type="match status" value="1"/>
</dbReference>
<evidence type="ECO:0000259" key="1">
    <source>
        <dbReference type="Pfam" id="PF07007"/>
    </source>
</evidence>
<feature type="domain" description="Lysozyme inhibitor LprI-like N-terminal" evidence="1">
    <location>
        <begin position="2"/>
        <end position="66"/>
    </location>
</feature>
<reference evidence="2 3" key="1">
    <citation type="submission" date="2020-08" db="EMBL/GenBank/DDBJ databases">
        <title>Genomic Encyclopedia of Type Strains, Phase IV (KMG-IV): sequencing the most valuable type-strain genomes for metagenomic binning, comparative biology and taxonomic classification.</title>
        <authorList>
            <person name="Goeker M."/>
        </authorList>
    </citation>
    <scope>NUCLEOTIDE SEQUENCE [LARGE SCALE GENOMIC DNA]</scope>
    <source>
        <strain evidence="2 3">DSM 27165</strain>
    </source>
</reference>
<dbReference type="Pfam" id="PF07007">
    <property type="entry name" value="LprI"/>
    <property type="match status" value="1"/>
</dbReference>
<name>A0A840MU60_9PROT</name>
<dbReference type="InterPro" id="IPR009739">
    <property type="entry name" value="LprI-like_N"/>
</dbReference>
<proteinExistence type="predicted"/>
<sequence>MADKSLNLSYKKVINSIGDKAEALRVVQRSWVSFRDEYCGDLLVNGGRESAVDNVNCLLDLTKAREVEILRLVDDSKRYISPYYKSIRIMKKAGYGEDEFILRLKKIESDSDLWVEYVEKNCNLANKIYGENFNGCVARLNFDKLF</sequence>
<dbReference type="AlphaFoldDB" id="A0A840MU60"/>
<comment type="caution">
    <text evidence="2">The sequence shown here is derived from an EMBL/GenBank/DDBJ whole genome shotgun (WGS) entry which is preliminary data.</text>
</comment>
<accession>A0A840MU60</accession>
<dbReference type="Proteomes" id="UP000575898">
    <property type="component" value="Unassembled WGS sequence"/>
</dbReference>
<evidence type="ECO:0000313" key="2">
    <source>
        <dbReference type="EMBL" id="MBB5020619.1"/>
    </source>
</evidence>
<dbReference type="EMBL" id="JACHHY010000058">
    <property type="protein sequence ID" value="MBB5020619.1"/>
    <property type="molecule type" value="Genomic_DNA"/>
</dbReference>
<gene>
    <name evidence="2" type="ORF">HNQ59_003944</name>
</gene>
<organism evidence="2 3">
    <name type="scientific">Chitinivorax tropicus</name>
    <dbReference type="NCBI Taxonomy" id="714531"/>
    <lineage>
        <taxon>Bacteria</taxon>
        <taxon>Pseudomonadati</taxon>
        <taxon>Pseudomonadota</taxon>
        <taxon>Betaproteobacteria</taxon>
        <taxon>Chitinivorax</taxon>
    </lineage>
</organism>
<protein>
    <recommendedName>
        <fullName evidence="1">Lysozyme inhibitor LprI-like N-terminal domain-containing protein</fullName>
    </recommendedName>
</protein>